<dbReference type="GO" id="GO:0005739">
    <property type="term" value="C:mitochondrion"/>
    <property type="evidence" value="ECO:0007669"/>
    <property type="project" value="UniProtKB-SubCell"/>
</dbReference>
<evidence type="ECO:0000256" key="5">
    <source>
        <dbReference type="ARBA" id="ARBA00022490"/>
    </source>
</evidence>
<dbReference type="InterPro" id="IPR049942">
    <property type="entry name" value="DML1/Misato"/>
</dbReference>
<evidence type="ECO:0000256" key="1">
    <source>
        <dbReference type="ARBA" id="ARBA00004173"/>
    </source>
</evidence>
<feature type="non-terminal residue" evidence="10">
    <location>
        <position position="1"/>
    </location>
</feature>
<comment type="function">
    <text evidence="7">Involved in the regulation of mitochondrial distribution and morphology. Required for mitochondrial fusion and mitochondrial network formation.</text>
</comment>
<dbReference type="CDD" id="cd06060">
    <property type="entry name" value="misato"/>
    <property type="match status" value="1"/>
</dbReference>
<dbReference type="InterPro" id="IPR029209">
    <property type="entry name" value="DML1/Misato_tubulin"/>
</dbReference>
<evidence type="ECO:0000259" key="9">
    <source>
        <dbReference type="Pfam" id="PF14881"/>
    </source>
</evidence>
<dbReference type="PANTHER" id="PTHR13391:SF0">
    <property type="entry name" value="PROTEIN MISATO HOMOLOG 1"/>
    <property type="match status" value="1"/>
</dbReference>
<reference evidence="10 11" key="1">
    <citation type="journal article" date="2021" name="Cell">
        <title>Tracing the genetic footprints of vertebrate landing in non-teleost ray-finned fishes.</title>
        <authorList>
            <person name="Bi X."/>
            <person name="Wang K."/>
            <person name="Yang L."/>
            <person name="Pan H."/>
            <person name="Jiang H."/>
            <person name="Wei Q."/>
            <person name="Fang M."/>
            <person name="Yu H."/>
            <person name="Zhu C."/>
            <person name="Cai Y."/>
            <person name="He Y."/>
            <person name="Gan X."/>
            <person name="Zeng H."/>
            <person name="Yu D."/>
            <person name="Zhu Y."/>
            <person name="Jiang H."/>
            <person name="Qiu Q."/>
            <person name="Yang H."/>
            <person name="Zhang Y.E."/>
            <person name="Wang W."/>
            <person name="Zhu M."/>
            <person name="He S."/>
            <person name="Zhang G."/>
        </authorList>
    </citation>
    <scope>NUCLEOTIDE SEQUENCE [LARGE SCALE GENOMIC DNA]</scope>
    <source>
        <strain evidence="10">Bchr_013</strain>
    </source>
</reference>
<evidence type="ECO:0000259" key="8">
    <source>
        <dbReference type="Pfam" id="PF10644"/>
    </source>
</evidence>
<keyword evidence="6" id="KW-0496">Mitochondrion</keyword>
<dbReference type="Gene3D" id="3.40.50.1440">
    <property type="entry name" value="Tubulin/FtsZ, GTPase domain"/>
    <property type="match status" value="1"/>
</dbReference>
<comment type="caution">
    <text evidence="10">The sequence shown here is derived from an EMBL/GenBank/DDBJ whole genome shotgun (WGS) entry which is preliminary data.</text>
</comment>
<dbReference type="InterPro" id="IPR036525">
    <property type="entry name" value="Tubulin/FtsZ_GTPase_sf"/>
</dbReference>
<name>A0A8X7X739_POLSE</name>
<dbReference type="EMBL" id="JAATIS010004040">
    <property type="protein sequence ID" value="KAG2463425.1"/>
    <property type="molecule type" value="Genomic_DNA"/>
</dbReference>
<dbReference type="GO" id="GO:0007005">
    <property type="term" value="P:mitochondrion organization"/>
    <property type="evidence" value="ECO:0007669"/>
    <property type="project" value="InterPro"/>
</dbReference>
<evidence type="ECO:0000256" key="7">
    <source>
        <dbReference type="ARBA" id="ARBA00045225"/>
    </source>
</evidence>
<proteinExistence type="inferred from homology"/>
<dbReference type="Proteomes" id="UP000886611">
    <property type="component" value="Unassembled WGS sequence"/>
</dbReference>
<comment type="subcellular location">
    <subcellularLocation>
        <location evidence="2">Cytoplasm</location>
    </subcellularLocation>
    <subcellularLocation>
        <location evidence="1">Mitochondrion</location>
    </subcellularLocation>
</comment>
<dbReference type="Pfam" id="PF14881">
    <property type="entry name" value="Tubulin_3"/>
    <property type="match status" value="1"/>
</dbReference>
<evidence type="ECO:0000313" key="11">
    <source>
        <dbReference type="Proteomes" id="UP000886611"/>
    </source>
</evidence>
<sequence length="642" mass="70534">MRLGLARLQDQAVSNESARSLCEELANLGVTADPHSAQLDDNSGLYQELRRTDIKQHVYVKMSNPCREVITLQLGHYANFVGSHWWNLQDASLCYDASPEETPSEIFSDVLFRVGQTHSGQTTYTPRLIAFDLKGSLNTLRQEGCLYETSSESNSLAWEGAVMTHMEEPAQKNEFLQDLELLDVRGGKYMFPNSSLSVPNTVNGQLEHGRKAYNLESSVRVWSDFLRVHLHPKTISIVNQYSYEGECDRLEAFGQGESLLKENSFLDDLEDKLHFFVEECDYLQGFQVLCDIQDGFSGLGSSVTELLHDEYGGRGIFTLGLAPVSHPQSSIVKDVYHLINSVLSFVHLSNNSSSFCPLSLRGGLERRPSPHTTFPYLLYDVSIASSWYHSSAVLATVLDTLTLPYRLHNGGCSMGHLIDALVFSGRKVLCASASVPFPMVSDKSLPDTLVDFGETLPWRPVSACGELRENRCFAQSHYMLYHGQPEGCVARRINPSDRPAPCKELEFFFLAVLKNATLGAGAPGMSVIDAATLGSLALLLCHQQPIFWLHPSTGRVTRDLNVAAEVCKPLDKVNTLSANKHIADGCAQEAIKGLDLGFYPGHSDSLLSLSSAPIKASIDSMKITASSAKSSSVNLSSPTDAP</sequence>
<dbReference type="Pfam" id="PF10644">
    <property type="entry name" value="Misat_Tub_SegII"/>
    <property type="match status" value="1"/>
</dbReference>
<organism evidence="10 11">
    <name type="scientific">Polypterus senegalus</name>
    <name type="common">Senegal bichir</name>
    <dbReference type="NCBI Taxonomy" id="55291"/>
    <lineage>
        <taxon>Eukaryota</taxon>
        <taxon>Metazoa</taxon>
        <taxon>Chordata</taxon>
        <taxon>Craniata</taxon>
        <taxon>Vertebrata</taxon>
        <taxon>Euteleostomi</taxon>
        <taxon>Actinopterygii</taxon>
        <taxon>Polypteriformes</taxon>
        <taxon>Polypteridae</taxon>
        <taxon>Polypterus</taxon>
    </lineage>
</organism>
<keyword evidence="11" id="KW-1185">Reference proteome</keyword>
<evidence type="ECO:0000256" key="6">
    <source>
        <dbReference type="ARBA" id="ARBA00023128"/>
    </source>
</evidence>
<dbReference type="AlphaFoldDB" id="A0A8X7X739"/>
<keyword evidence="5" id="KW-0963">Cytoplasm</keyword>
<protein>
    <recommendedName>
        <fullName evidence="4">Protein misato homolog 1</fullName>
    </recommendedName>
</protein>
<comment type="similarity">
    <text evidence="3">Belongs to the misato family.</text>
</comment>
<evidence type="ECO:0000256" key="4">
    <source>
        <dbReference type="ARBA" id="ARBA00017321"/>
    </source>
</evidence>
<dbReference type="SUPFAM" id="SSF52490">
    <property type="entry name" value="Tubulin nucleotide-binding domain-like"/>
    <property type="match status" value="1"/>
</dbReference>
<evidence type="ECO:0000256" key="2">
    <source>
        <dbReference type="ARBA" id="ARBA00004496"/>
    </source>
</evidence>
<dbReference type="InterPro" id="IPR019605">
    <property type="entry name" value="Misato_II_tubulin-like"/>
</dbReference>
<gene>
    <name evidence="10" type="primary">Msto1</name>
    <name evidence="10" type="ORF">GTO96_0001250</name>
</gene>
<feature type="domain" description="Misato Segment II tubulin-like" evidence="8">
    <location>
        <begin position="67"/>
        <end position="180"/>
    </location>
</feature>
<accession>A0A8X7X739</accession>
<dbReference type="PANTHER" id="PTHR13391">
    <property type="entry name" value="MITOCHONDRIAL DISTRIBUTION REGULATOR MISATO"/>
    <property type="match status" value="1"/>
</dbReference>
<evidence type="ECO:0000313" key="10">
    <source>
        <dbReference type="EMBL" id="KAG2463425.1"/>
    </source>
</evidence>
<evidence type="ECO:0000256" key="3">
    <source>
        <dbReference type="ARBA" id="ARBA00008507"/>
    </source>
</evidence>
<feature type="domain" description="DML1/Misato tubulin" evidence="9">
    <location>
        <begin position="217"/>
        <end position="407"/>
    </location>
</feature>
<feature type="non-terminal residue" evidence="10">
    <location>
        <position position="642"/>
    </location>
</feature>